<comment type="caution">
    <text evidence="2">The sequence shown here is derived from an EMBL/GenBank/DDBJ whole genome shotgun (WGS) entry which is preliminary data.</text>
</comment>
<keyword evidence="1" id="KW-1133">Transmembrane helix</keyword>
<organism evidence="2 3">
    <name type="scientific">Mesotoga infera</name>
    <dbReference type="NCBI Taxonomy" id="1236046"/>
    <lineage>
        <taxon>Bacteria</taxon>
        <taxon>Thermotogati</taxon>
        <taxon>Thermotogota</taxon>
        <taxon>Thermotogae</taxon>
        <taxon>Kosmotogales</taxon>
        <taxon>Kosmotogaceae</taxon>
        <taxon>Mesotoga</taxon>
    </lineage>
</organism>
<accession>A0A3D3TNA6</accession>
<proteinExistence type="predicted"/>
<name>A0A3D3TNA6_9BACT</name>
<feature type="transmembrane region" description="Helical" evidence="1">
    <location>
        <begin position="6"/>
        <end position="27"/>
    </location>
</feature>
<gene>
    <name evidence="2" type="ORF">DIT26_08100</name>
</gene>
<sequence length="41" mass="4621">LYPLITIISSIIGFHSIIVHLCGAAKWKGRVLVKKKSRLFL</sequence>
<keyword evidence="2" id="KW-0808">Transferase</keyword>
<keyword evidence="1" id="KW-0472">Membrane</keyword>
<dbReference type="GO" id="GO:0016740">
    <property type="term" value="F:transferase activity"/>
    <property type="evidence" value="ECO:0007669"/>
    <property type="project" value="UniProtKB-KW"/>
</dbReference>
<dbReference type="EMBL" id="DQBS01000179">
    <property type="protein sequence ID" value="HCO70516.1"/>
    <property type="molecule type" value="Genomic_DNA"/>
</dbReference>
<feature type="non-terminal residue" evidence="2">
    <location>
        <position position="1"/>
    </location>
</feature>
<reference evidence="2 3" key="1">
    <citation type="journal article" date="2018" name="Nat. Biotechnol.">
        <title>A standardized bacterial taxonomy based on genome phylogeny substantially revises the tree of life.</title>
        <authorList>
            <person name="Parks D.H."/>
            <person name="Chuvochina M."/>
            <person name="Waite D.W."/>
            <person name="Rinke C."/>
            <person name="Skarshewski A."/>
            <person name="Chaumeil P.A."/>
            <person name="Hugenholtz P."/>
        </authorList>
    </citation>
    <scope>NUCLEOTIDE SEQUENCE [LARGE SCALE GENOMIC DNA]</scope>
    <source>
        <strain evidence="2">UBA9905</strain>
    </source>
</reference>
<evidence type="ECO:0000313" key="3">
    <source>
        <dbReference type="Proteomes" id="UP000264215"/>
    </source>
</evidence>
<evidence type="ECO:0000256" key="1">
    <source>
        <dbReference type="SAM" id="Phobius"/>
    </source>
</evidence>
<evidence type="ECO:0000313" key="2">
    <source>
        <dbReference type="EMBL" id="HCO70516.1"/>
    </source>
</evidence>
<keyword evidence="1" id="KW-0812">Transmembrane</keyword>
<dbReference type="AlphaFoldDB" id="A0A3D3TNA6"/>
<dbReference type="Proteomes" id="UP000264215">
    <property type="component" value="Unassembled WGS sequence"/>
</dbReference>
<protein>
    <submittedName>
        <fullName evidence="2">Glycosyl transferase</fullName>
    </submittedName>
</protein>